<comment type="caution">
    <text evidence="4">The sequence shown here is derived from an EMBL/GenBank/DDBJ whole genome shotgun (WGS) entry which is preliminary data.</text>
</comment>
<dbReference type="GO" id="GO:0016616">
    <property type="term" value="F:oxidoreductase activity, acting on the CH-OH group of donors, NAD or NADP as acceptor"/>
    <property type="evidence" value="ECO:0007669"/>
    <property type="project" value="InterPro"/>
</dbReference>
<evidence type="ECO:0000259" key="3">
    <source>
        <dbReference type="Pfam" id="PF02317"/>
    </source>
</evidence>
<evidence type="ECO:0000259" key="2">
    <source>
        <dbReference type="Pfam" id="PF01210"/>
    </source>
</evidence>
<keyword evidence="5" id="KW-1185">Reference proteome</keyword>
<dbReference type="GO" id="GO:0051287">
    <property type="term" value="F:NAD binding"/>
    <property type="evidence" value="ECO:0007669"/>
    <property type="project" value="InterPro"/>
</dbReference>
<dbReference type="Proteomes" id="UP001065549">
    <property type="component" value="Unassembled WGS sequence"/>
</dbReference>
<dbReference type="InterPro" id="IPR051729">
    <property type="entry name" value="Opine/Lysopine_DH"/>
</dbReference>
<evidence type="ECO:0000313" key="4">
    <source>
        <dbReference type="EMBL" id="MCU7379037.1"/>
    </source>
</evidence>
<evidence type="ECO:0000256" key="1">
    <source>
        <dbReference type="ARBA" id="ARBA00023002"/>
    </source>
</evidence>
<dbReference type="EMBL" id="JAOSHN010000004">
    <property type="protein sequence ID" value="MCU7379037.1"/>
    <property type="molecule type" value="Genomic_DNA"/>
</dbReference>
<dbReference type="SUPFAM" id="SSF51735">
    <property type="entry name" value="NAD(P)-binding Rossmann-fold domains"/>
    <property type="match status" value="1"/>
</dbReference>
<feature type="domain" description="Glycerol-3-phosphate dehydrogenase NAD-dependent N-terminal" evidence="2">
    <location>
        <begin position="6"/>
        <end position="108"/>
    </location>
</feature>
<proteinExistence type="predicted"/>
<dbReference type="PANTHER" id="PTHR38015:SF1">
    <property type="entry name" value="OPINE DEHYDROGENASE DOMAIN-CONTAINING PROTEIN"/>
    <property type="match status" value="1"/>
</dbReference>
<protein>
    <submittedName>
        <fullName evidence="4">NAD/NADP octopine/nopaline dehydrogenase family protein</fullName>
    </submittedName>
</protein>
<accession>A0A9J6QSM8</accession>
<gene>
    <name evidence="4" type="ORF">OBO34_11825</name>
</gene>
<dbReference type="PANTHER" id="PTHR38015">
    <property type="entry name" value="BLR6086 PROTEIN"/>
    <property type="match status" value="1"/>
</dbReference>
<organism evidence="4 5">
    <name type="scientific">Hominibacterium faecale</name>
    <dbReference type="NCBI Taxonomy" id="2839743"/>
    <lineage>
        <taxon>Bacteria</taxon>
        <taxon>Bacillati</taxon>
        <taxon>Bacillota</taxon>
        <taxon>Clostridia</taxon>
        <taxon>Peptostreptococcales</taxon>
        <taxon>Anaerovoracaceae</taxon>
        <taxon>Hominibacterium</taxon>
    </lineage>
</organism>
<dbReference type="InterPro" id="IPR011128">
    <property type="entry name" value="G3P_DH_NAD-dep_N"/>
</dbReference>
<sequence length="366" mass="40558">MNKEVVAVLGGGNGAHALAADLTNRGYLVNLYEMPRFKKNMTKVFETKTVSSIGVIEGIFEMNMVTDDIEEAIKDVKYIVILTPAFAHADYAKLLKGKVTSDQVIVSIPGAFASLKIKKIIGSDPCPVLVDANNLMYDARLVEPGKVNILELDKIELGFLPTTAEAELMPELNDMFDICGTFHDVMECGLALINPALHSGPCILNAGPIEYKNNDFYLYEHGFTPSATKIDMRLDQERKAIAKALGYDINPFHCFPNIRHIEERGEEYEWQDLYRAAHGDIGLTPIGGPNDIFSRYLTEDAPCGLVPWSCIGKAVGVPTPTIDSIVNLYSVFHEIDWWEKGVTLEDLGLTDLTKEQMKTYCETGTK</sequence>
<evidence type="ECO:0000313" key="5">
    <source>
        <dbReference type="Proteomes" id="UP001065549"/>
    </source>
</evidence>
<name>A0A9J6QSM8_9FIRM</name>
<dbReference type="InterPro" id="IPR036291">
    <property type="entry name" value="NAD(P)-bd_dom_sf"/>
</dbReference>
<dbReference type="SUPFAM" id="SSF48179">
    <property type="entry name" value="6-phosphogluconate dehydrogenase C-terminal domain-like"/>
    <property type="match status" value="1"/>
</dbReference>
<feature type="domain" description="Opine dehydrogenase" evidence="3">
    <location>
        <begin position="183"/>
        <end position="332"/>
    </location>
</feature>
<keyword evidence="1" id="KW-0560">Oxidoreductase</keyword>
<dbReference type="InterPro" id="IPR013328">
    <property type="entry name" value="6PGD_dom2"/>
</dbReference>
<dbReference type="Gene3D" id="1.10.1040.10">
    <property type="entry name" value="N-(1-d-carboxylethyl)-l-norvaline Dehydrogenase, domain 2"/>
    <property type="match status" value="1"/>
</dbReference>
<dbReference type="Gene3D" id="3.40.50.720">
    <property type="entry name" value="NAD(P)-binding Rossmann-like Domain"/>
    <property type="match status" value="1"/>
</dbReference>
<dbReference type="Pfam" id="PF01210">
    <property type="entry name" value="NAD_Gly3P_dh_N"/>
    <property type="match status" value="1"/>
</dbReference>
<dbReference type="InterPro" id="IPR003421">
    <property type="entry name" value="Opine_DH"/>
</dbReference>
<dbReference type="AlphaFoldDB" id="A0A9J6QSM8"/>
<dbReference type="Pfam" id="PF02317">
    <property type="entry name" value="Octopine_DH"/>
    <property type="match status" value="1"/>
</dbReference>
<dbReference type="GO" id="GO:0046168">
    <property type="term" value="P:glycerol-3-phosphate catabolic process"/>
    <property type="evidence" value="ECO:0007669"/>
    <property type="project" value="InterPro"/>
</dbReference>
<dbReference type="InterPro" id="IPR008927">
    <property type="entry name" value="6-PGluconate_DH-like_C_sf"/>
</dbReference>
<dbReference type="RefSeq" id="WP_148397716.1">
    <property type="nucleotide sequence ID" value="NZ_JAOSHN010000004.1"/>
</dbReference>
<reference evidence="4" key="1">
    <citation type="submission" date="2022-09" db="EMBL/GenBank/DDBJ databases">
        <title>Culturomic study of gut microbiota in children with autism spectrum disorder.</title>
        <authorList>
            <person name="Efimov B.A."/>
            <person name="Chaplin A.V."/>
            <person name="Sokolova S.R."/>
            <person name="Pikina A.P."/>
            <person name="Korzhanova M."/>
            <person name="Belova V."/>
            <person name="Korostin D."/>
        </authorList>
    </citation>
    <scope>NUCLEOTIDE SEQUENCE</scope>
    <source>
        <strain evidence="4">ASD5510</strain>
    </source>
</reference>